<dbReference type="AlphaFoldDB" id="A0A0A2VBX2"/>
<dbReference type="Proteomes" id="UP000030106">
    <property type="component" value="Unassembled WGS sequence"/>
</dbReference>
<evidence type="ECO:0000313" key="3">
    <source>
        <dbReference type="Proteomes" id="UP000030106"/>
    </source>
</evidence>
<gene>
    <name evidence="2" type="ORF">BBAD15_g10912</name>
</gene>
<protein>
    <submittedName>
        <fullName evidence="2">Uncharacterized protein</fullName>
    </submittedName>
</protein>
<evidence type="ECO:0000313" key="2">
    <source>
        <dbReference type="EMBL" id="KGQ03832.1"/>
    </source>
</evidence>
<name>A0A0A2VBX2_BEABA</name>
<comment type="caution">
    <text evidence="2">The sequence shown here is derived from an EMBL/GenBank/DDBJ whole genome shotgun (WGS) entry which is preliminary data.</text>
</comment>
<feature type="compositionally biased region" description="Basic residues" evidence="1">
    <location>
        <begin position="15"/>
        <end position="25"/>
    </location>
</feature>
<proteinExistence type="predicted"/>
<dbReference type="EMBL" id="ANFO01001148">
    <property type="protein sequence ID" value="KGQ03832.1"/>
    <property type="molecule type" value="Genomic_DNA"/>
</dbReference>
<feature type="region of interest" description="Disordered" evidence="1">
    <location>
        <begin position="1"/>
        <end position="26"/>
    </location>
</feature>
<organism evidence="2 3">
    <name type="scientific">Beauveria bassiana D1-5</name>
    <dbReference type="NCBI Taxonomy" id="1245745"/>
    <lineage>
        <taxon>Eukaryota</taxon>
        <taxon>Fungi</taxon>
        <taxon>Dikarya</taxon>
        <taxon>Ascomycota</taxon>
        <taxon>Pezizomycotina</taxon>
        <taxon>Sordariomycetes</taxon>
        <taxon>Hypocreomycetidae</taxon>
        <taxon>Hypocreales</taxon>
        <taxon>Cordycipitaceae</taxon>
        <taxon>Beauveria</taxon>
    </lineage>
</organism>
<evidence type="ECO:0000256" key="1">
    <source>
        <dbReference type="SAM" id="MobiDB-lite"/>
    </source>
</evidence>
<reference evidence="2 3" key="1">
    <citation type="submission" date="2012-10" db="EMBL/GenBank/DDBJ databases">
        <title>Genome sequencing and analysis of entomopathogenic fungi Beauveria bassiana D1-5.</title>
        <authorList>
            <person name="Li Q."/>
            <person name="Wang L."/>
            <person name="Zhang Z."/>
            <person name="Wang Q."/>
            <person name="Ren J."/>
            <person name="Wang M."/>
            <person name="Xu W."/>
            <person name="Wang J."/>
            <person name="Lu Y."/>
            <person name="Du Q."/>
            <person name="Sun Z."/>
        </authorList>
    </citation>
    <scope>NUCLEOTIDE SEQUENCE [LARGE SCALE GENOMIC DNA]</scope>
    <source>
        <strain evidence="2 3">D1-5</strain>
    </source>
</reference>
<dbReference type="HOGENOM" id="CLU_1554984_0_0_1"/>
<accession>A0A0A2VBX2</accession>
<sequence length="172" mass="19797">MLSHQHRQQTLGNPHGRHYGRKERRAVRGEIERAGGVLRERGKRGIRQRNDFAPGLPRRTQHIKRFTRVWRKPYHQHDIPWRQFTGYGIAGPETTHIDMLGGIQNINRLFHCLRVFSLGVGKIHPMGLFRPCLMCFMAQAQFLNKRGFELSPADIAQTLSQAQQRGGLDADA</sequence>